<protein>
    <submittedName>
        <fullName evidence="9">Undecaprenyl-diphosphatase</fullName>
    </submittedName>
</protein>
<keyword evidence="10" id="KW-1185">Reference proteome</keyword>
<dbReference type="EMBL" id="FOLD01000021">
    <property type="protein sequence ID" value="SFD29930.1"/>
    <property type="molecule type" value="Genomic_DNA"/>
</dbReference>
<dbReference type="CDD" id="cd03392">
    <property type="entry name" value="PAP2_like_2"/>
    <property type="match status" value="1"/>
</dbReference>
<proteinExistence type="predicted"/>
<dbReference type="AlphaFoldDB" id="A0A1I1RHI4"/>
<dbReference type="Gene3D" id="1.20.144.10">
    <property type="entry name" value="Phosphatidic acid phosphatase type 2/haloperoxidase"/>
    <property type="match status" value="1"/>
</dbReference>
<evidence type="ECO:0000256" key="5">
    <source>
        <dbReference type="ARBA" id="ARBA00022989"/>
    </source>
</evidence>
<dbReference type="RefSeq" id="WP_177207794.1">
    <property type="nucleotide sequence ID" value="NZ_FOLD01000021.1"/>
</dbReference>
<keyword evidence="5 7" id="KW-1133">Transmembrane helix</keyword>
<evidence type="ECO:0000256" key="3">
    <source>
        <dbReference type="ARBA" id="ARBA00022692"/>
    </source>
</evidence>
<evidence type="ECO:0000313" key="9">
    <source>
        <dbReference type="EMBL" id="SFD29930.1"/>
    </source>
</evidence>
<feature type="domain" description="Phosphatidic acid phosphatase type 2/haloperoxidase" evidence="8">
    <location>
        <begin position="93"/>
        <end position="205"/>
    </location>
</feature>
<dbReference type="GO" id="GO:0005886">
    <property type="term" value="C:plasma membrane"/>
    <property type="evidence" value="ECO:0007669"/>
    <property type="project" value="UniProtKB-SubCell"/>
</dbReference>
<dbReference type="Proteomes" id="UP000198639">
    <property type="component" value="Unassembled WGS sequence"/>
</dbReference>
<accession>A0A1I1RHI4</accession>
<sequence length="221" mass="24556">MRNSLRWSAALIERERALILLSCLSVIVFAFLAFEISSYKFIPEDIIILRAIHSYSTPVFDTIAVLLTKGGGGQLLVIFDLVVLGYLVSRRHFGSATFWTASVGGASLCNYVAKHLFARTRPDLWLSITPEFSFSFPSGHAMNSLAAAGALLALTWQSKARTKIAVALFFYVVLIGLSRMYLGVHYPSDVIAGWALSTVWIALMTIAFRNHMELNRYIASR</sequence>
<feature type="transmembrane region" description="Helical" evidence="7">
    <location>
        <begin position="190"/>
        <end position="208"/>
    </location>
</feature>
<evidence type="ECO:0000256" key="6">
    <source>
        <dbReference type="ARBA" id="ARBA00023136"/>
    </source>
</evidence>
<feature type="transmembrane region" description="Helical" evidence="7">
    <location>
        <begin position="20"/>
        <end position="42"/>
    </location>
</feature>
<reference evidence="10" key="1">
    <citation type="submission" date="2016-10" db="EMBL/GenBank/DDBJ databases">
        <authorList>
            <person name="Varghese N."/>
            <person name="Submissions S."/>
        </authorList>
    </citation>
    <scope>NUCLEOTIDE SEQUENCE [LARGE SCALE GENOMIC DNA]</scope>
    <source>
        <strain evidence="10">CGMCC 1.12041</strain>
    </source>
</reference>
<dbReference type="STRING" id="1164594.SAMN05216204_12149"/>
<keyword evidence="6 7" id="KW-0472">Membrane</keyword>
<evidence type="ECO:0000259" key="8">
    <source>
        <dbReference type="SMART" id="SM00014"/>
    </source>
</evidence>
<evidence type="ECO:0000256" key="1">
    <source>
        <dbReference type="ARBA" id="ARBA00004651"/>
    </source>
</evidence>
<keyword evidence="2" id="KW-1003">Cell membrane</keyword>
<evidence type="ECO:0000256" key="2">
    <source>
        <dbReference type="ARBA" id="ARBA00022475"/>
    </source>
</evidence>
<dbReference type="InterPro" id="IPR000326">
    <property type="entry name" value="PAP2/HPO"/>
</dbReference>
<dbReference type="SUPFAM" id="SSF48317">
    <property type="entry name" value="Acid phosphatase/Vanadium-dependent haloperoxidase"/>
    <property type="match status" value="1"/>
</dbReference>
<feature type="transmembrane region" description="Helical" evidence="7">
    <location>
        <begin position="62"/>
        <end position="89"/>
    </location>
</feature>
<name>A0A1I1RHI4_9BURK</name>
<comment type="subcellular location">
    <subcellularLocation>
        <location evidence="1">Cell membrane</location>
        <topology evidence="1">Multi-pass membrane protein</topology>
    </subcellularLocation>
</comment>
<gene>
    <name evidence="9" type="ORF">SAMN05216204_12149</name>
</gene>
<dbReference type="GO" id="GO:0016787">
    <property type="term" value="F:hydrolase activity"/>
    <property type="evidence" value="ECO:0007669"/>
    <property type="project" value="UniProtKB-KW"/>
</dbReference>
<keyword evidence="3 7" id="KW-0812">Transmembrane</keyword>
<evidence type="ECO:0000256" key="7">
    <source>
        <dbReference type="SAM" id="Phobius"/>
    </source>
</evidence>
<evidence type="ECO:0000256" key="4">
    <source>
        <dbReference type="ARBA" id="ARBA00022801"/>
    </source>
</evidence>
<organism evidence="9 10">
    <name type="scientific">Massilia yuzhufengensis</name>
    <dbReference type="NCBI Taxonomy" id="1164594"/>
    <lineage>
        <taxon>Bacteria</taxon>
        <taxon>Pseudomonadati</taxon>
        <taxon>Pseudomonadota</taxon>
        <taxon>Betaproteobacteria</taxon>
        <taxon>Burkholderiales</taxon>
        <taxon>Oxalobacteraceae</taxon>
        <taxon>Telluria group</taxon>
        <taxon>Massilia</taxon>
    </lineage>
</organism>
<dbReference type="Pfam" id="PF01569">
    <property type="entry name" value="PAP2"/>
    <property type="match status" value="1"/>
</dbReference>
<dbReference type="InterPro" id="IPR036938">
    <property type="entry name" value="PAP2/HPO_sf"/>
</dbReference>
<keyword evidence="4" id="KW-0378">Hydrolase</keyword>
<dbReference type="SMART" id="SM00014">
    <property type="entry name" value="acidPPc"/>
    <property type="match status" value="1"/>
</dbReference>
<dbReference type="PANTHER" id="PTHR14969">
    <property type="entry name" value="SPHINGOSINE-1-PHOSPHATE PHOSPHOHYDROLASE"/>
    <property type="match status" value="1"/>
</dbReference>
<feature type="transmembrane region" description="Helical" evidence="7">
    <location>
        <begin position="166"/>
        <end position="184"/>
    </location>
</feature>
<dbReference type="PANTHER" id="PTHR14969:SF62">
    <property type="entry name" value="DECAPRENYLPHOSPHORYL-5-PHOSPHORIBOSE PHOSPHATASE RV3807C-RELATED"/>
    <property type="match status" value="1"/>
</dbReference>
<evidence type="ECO:0000313" key="10">
    <source>
        <dbReference type="Proteomes" id="UP000198639"/>
    </source>
</evidence>